<protein>
    <recommendedName>
        <fullName evidence="1">Multidrug resistance protein MdtA-like C-terminal permuted SH3 domain-containing protein</fullName>
    </recommendedName>
</protein>
<evidence type="ECO:0000313" key="3">
    <source>
        <dbReference type="Proteomes" id="UP000769766"/>
    </source>
</evidence>
<sequence length="103" mass="11022">MQVVLTLTMEPNVVVIPAQAIQLGRQGPYVFVLRIGATATELYLLAEPRPVVVARIIEDEAVIQRGLRPGEQVVTGGQAELFAGARVEIRSPESTVAEGAEIS</sequence>
<comment type="caution">
    <text evidence="2">The sequence shown here is derived from an EMBL/GenBank/DDBJ whole genome shotgun (WGS) entry which is preliminary data.</text>
</comment>
<evidence type="ECO:0000313" key="2">
    <source>
        <dbReference type="EMBL" id="MBI2876950.1"/>
    </source>
</evidence>
<dbReference type="Pfam" id="PF25967">
    <property type="entry name" value="RND-MFP_C"/>
    <property type="match status" value="1"/>
</dbReference>
<dbReference type="Gene3D" id="2.40.420.20">
    <property type="match status" value="1"/>
</dbReference>
<dbReference type="GO" id="GO:1990281">
    <property type="term" value="C:efflux pump complex"/>
    <property type="evidence" value="ECO:0007669"/>
    <property type="project" value="TreeGrafter"/>
</dbReference>
<dbReference type="GO" id="GO:0015562">
    <property type="term" value="F:efflux transmembrane transporter activity"/>
    <property type="evidence" value="ECO:0007669"/>
    <property type="project" value="TreeGrafter"/>
</dbReference>
<proteinExistence type="predicted"/>
<feature type="domain" description="Multidrug resistance protein MdtA-like C-terminal permuted SH3" evidence="1">
    <location>
        <begin position="12"/>
        <end position="77"/>
    </location>
</feature>
<organism evidence="2 3">
    <name type="scientific">Tectimicrobiota bacterium</name>
    <dbReference type="NCBI Taxonomy" id="2528274"/>
    <lineage>
        <taxon>Bacteria</taxon>
        <taxon>Pseudomonadati</taxon>
        <taxon>Nitrospinota/Tectimicrobiota group</taxon>
        <taxon>Candidatus Tectimicrobiota</taxon>
    </lineage>
</organism>
<dbReference type="InterPro" id="IPR058627">
    <property type="entry name" value="MdtA-like_C"/>
</dbReference>
<dbReference type="PANTHER" id="PTHR30469">
    <property type="entry name" value="MULTIDRUG RESISTANCE PROTEIN MDTA"/>
    <property type="match status" value="1"/>
</dbReference>
<reference evidence="2" key="1">
    <citation type="submission" date="2020-07" db="EMBL/GenBank/DDBJ databases">
        <title>Huge and variable diversity of episymbiotic CPR bacteria and DPANN archaea in groundwater ecosystems.</title>
        <authorList>
            <person name="He C.Y."/>
            <person name="Keren R."/>
            <person name="Whittaker M."/>
            <person name="Farag I.F."/>
            <person name="Doudna J."/>
            <person name="Cate J.H.D."/>
            <person name="Banfield J.F."/>
        </authorList>
    </citation>
    <scope>NUCLEOTIDE SEQUENCE</scope>
    <source>
        <strain evidence="2">NC_groundwater_672_Ag_B-0.1um_62_36</strain>
    </source>
</reference>
<gene>
    <name evidence="2" type="ORF">HYY20_08715</name>
</gene>
<name>A0A932CP55_UNCTE</name>
<accession>A0A932CP55</accession>
<dbReference type="EMBL" id="JACPRF010000264">
    <property type="protein sequence ID" value="MBI2876950.1"/>
    <property type="molecule type" value="Genomic_DNA"/>
</dbReference>
<dbReference type="AlphaFoldDB" id="A0A932CP55"/>
<dbReference type="Proteomes" id="UP000769766">
    <property type="component" value="Unassembled WGS sequence"/>
</dbReference>
<dbReference type="PANTHER" id="PTHR30469:SF36">
    <property type="entry name" value="BLL3903 PROTEIN"/>
    <property type="match status" value="1"/>
</dbReference>
<evidence type="ECO:0000259" key="1">
    <source>
        <dbReference type="Pfam" id="PF25967"/>
    </source>
</evidence>